<dbReference type="InterPro" id="IPR013126">
    <property type="entry name" value="Hsp_70_fam"/>
</dbReference>
<dbReference type="Gene3D" id="3.30.420.40">
    <property type="match status" value="2"/>
</dbReference>
<feature type="coiled-coil region" evidence="8">
    <location>
        <begin position="210"/>
        <end position="237"/>
    </location>
</feature>
<dbReference type="SUPFAM" id="SSF100920">
    <property type="entry name" value="Heat shock protein 70kD (HSP70), peptide-binding domain"/>
    <property type="match status" value="1"/>
</dbReference>
<keyword evidence="5" id="KW-0256">Endoplasmic reticulum</keyword>
<organism evidence="10 12">
    <name type="scientific">Rotaria sordida</name>
    <dbReference type="NCBI Taxonomy" id="392033"/>
    <lineage>
        <taxon>Eukaryota</taxon>
        <taxon>Metazoa</taxon>
        <taxon>Spiralia</taxon>
        <taxon>Gnathifera</taxon>
        <taxon>Rotifera</taxon>
        <taxon>Eurotatoria</taxon>
        <taxon>Bdelloidea</taxon>
        <taxon>Philodinida</taxon>
        <taxon>Philodinidae</taxon>
        <taxon>Rotaria</taxon>
    </lineage>
</organism>
<evidence type="ECO:0000256" key="1">
    <source>
        <dbReference type="ARBA" id="ARBA00004319"/>
    </source>
</evidence>
<evidence type="ECO:0000256" key="3">
    <source>
        <dbReference type="ARBA" id="ARBA00022729"/>
    </source>
</evidence>
<proteinExistence type="inferred from homology"/>
<dbReference type="Proteomes" id="UP000663823">
    <property type="component" value="Unassembled WGS sequence"/>
</dbReference>
<dbReference type="PANTHER" id="PTHR19375">
    <property type="entry name" value="HEAT SHOCK PROTEIN 70KDA"/>
    <property type="match status" value="1"/>
</dbReference>
<evidence type="ECO:0000313" key="10">
    <source>
        <dbReference type="EMBL" id="CAF3868219.1"/>
    </source>
</evidence>
<dbReference type="Pfam" id="PF00012">
    <property type="entry name" value="HSP70"/>
    <property type="match status" value="1"/>
</dbReference>
<keyword evidence="8" id="KW-0175">Coiled coil</keyword>
<name>A0A819FHE4_9BILA</name>
<reference evidence="10" key="1">
    <citation type="submission" date="2021-02" db="EMBL/GenBank/DDBJ databases">
        <authorList>
            <person name="Nowell W R."/>
        </authorList>
    </citation>
    <scope>NUCLEOTIDE SEQUENCE</scope>
</reference>
<dbReference type="FunFam" id="3.30.30.30:FF:000001">
    <property type="entry name" value="heat shock 70 kDa protein-like"/>
    <property type="match status" value="1"/>
</dbReference>
<protein>
    <submittedName>
        <fullName evidence="10">Uncharacterized protein</fullName>
    </submittedName>
</protein>
<keyword evidence="3" id="KW-0732">Signal</keyword>
<evidence type="ECO:0000256" key="7">
    <source>
        <dbReference type="RuleBase" id="RU003322"/>
    </source>
</evidence>
<dbReference type="Proteomes" id="UP000663889">
    <property type="component" value="Unassembled WGS sequence"/>
</dbReference>
<dbReference type="Gene3D" id="2.60.34.10">
    <property type="entry name" value="Substrate Binding Domain Of DNAk, Chain A, domain 1"/>
    <property type="match status" value="1"/>
</dbReference>
<comment type="subcellular location">
    <subcellularLocation>
        <location evidence="1">Endoplasmic reticulum lumen</location>
    </subcellularLocation>
</comment>
<keyword evidence="6 7" id="KW-0067">ATP-binding</keyword>
<evidence type="ECO:0000256" key="5">
    <source>
        <dbReference type="ARBA" id="ARBA00022824"/>
    </source>
</evidence>
<dbReference type="GO" id="GO:0005524">
    <property type="term" value="F:ATP binding"/>
    <property type="evidence" value="ECO:0007669"/>
    <property type="project" value="UniProtKB-KW"/>
</dbReference>
<dbReference type="Proteomes" id="UP000663874">
    <property type="component" value="Unassembled WGS sequence"/>
</dbReference>
<gene>
    <name evidence="10" type="ORF">FNK824_LOCUS18856</name>
    <name evidence="11" type="ORF">OTI717_LOCUS35559</name>
    <name evidence="9" type="ORF">SEV965_LOCUS37951</name>
</gene>
<accession>A0A819FHE4</accession>
<dbReference type="EMBL" id="CAJOAX010013943">
    <property type="protein sequence ID" value="CAF4137425.1"/>
    <property type="molecule type" value="Genomic_DNA"/>
</dbReference>
<dbReference type="GO" id="GO:0140662">
    <property type="term" value="F:ATP-dependent protein folding chaperone"/>
    <property type="evidence" value="ECO:0007669"/>
    <property type="project" value="InterPro"/>
</dbReference>
<dbReference type="InterPro" id="IPR029048">
    <property type="entry name" value="HSP70_C_sf"/>
</dbReference>
<dbReference type="EMBL" id="CAJOBE010003224">
    <property type="protein sequence ID" value="CAF3868219.1"/>
    <property type="molecule type" value="Genomic_DNA"/>
</dbReference>
<comment type="similarity">
    <text evidence="2 7">Belongs to the heat shock protein 70 family.</text>
</comment>
<dbReference type="SUPFAM" id="SSF53067">
    <property type="entry name" value="Actin-like ATPase domain"/>
    <property type="match status" value="2"/>
</dbReference>
<dbReference type="InterPro" id="IPR043129">
    <property type="entry name" value="ATPase_NBD"/>
</dbReference>
<dbReference type="SUPFAM" id="SSF100934">
    <property type="entry name" value="Heat shock protein 70kD (HSP70), C-terminal subdomain"/>
    <property type="match status" value="1"/>
</dbReference>
<dbReference type="PRINTS" id="PR00301">
    <property type="entry name" value="HEATSHOCK70"/>
</dbReference>
<dbReference type="Gene3D" id="1.20.1270.10">
    <property type="match status" value="1"/>
</dbReference>
<comment type="caution">
    <text evidence="10">The sequence shown here is derived from an EMBL/GenBank/DDBJ whole genome shotgun (WGS) entry which is preliminary data.</text>
</comment>
<evidence type="ECO:0000313" key="11">
    <source>
        <dbReference type="EMBL" id="CAF4137425.1"/>
    </source>
</evidence>
<keyword evidence="4 7" id="KW-0547">Nucleotide-binding</keyword>
<evidence type="ECO:0000256" key="4">
    <source>
        <dbReference type="ARBA" id="ARBA00022741"/>
    </source>
</evidence>
<sequence>MANDERLIGDAAENQLIFNPENIVFDTKRLIGRKFRDPNVQQDIQHLPFKVIEKNSKPIIQINTSKEQKSFAPEEISVMLLRKMRETVVTYLREKITHAVITVPAYFNDVQRQATILAATISGLNIIRIINESTAAAIFISALYENKDEKNILVFHLGSGTFDVSLVKCENDIFQVVATDGNTNLGGKDFDQRVVEYFIELFKSQTGKDVRQDNRAVQELRREVEKAKRILSSQYQANIEIESFFDNEDFSETFTRAKFEELNIDLFHLTMKLVVEALKNVNKSTIDEVVLVDGSTRIPKIQQLIKEFFYGKEPLCGVYLDESVVFGATIQAGFLSGAEKTRDIALLDVNPFSISIEVHDEKARKIIPRNIVIPFKECNIFTTAFDNQRTITFKVFEGESPIMKDNHILGKFDLHGIPRAPQGIPTIAVTSLIDINGILTMTVDAVETEKYNNIMIVSYDNRLSRDEINHMIKRSEKYAYSLKIQLNVKEKLGENLSSDDKTTIETAIEGQIKWLESNSDADVDELKQHKKELERIVIPIITNIIDPNLNALV</sequence>
<evidence type="ECO:0000256" key="2">
    <source>
        <dbReference type="ARBA" id="ARBA00007381"/>
    </source>
</evidence>
<dbReference type="AlphaFoldDB" id="A0A819FHE4"/>
<dbReference type="GO" id="GO:0005788">
    <property type="term" value="C:endoplasmic reticulum lumen"/>
    <property type="evidence" value="ECO:0007669"/>
    <property type="project" value="UniProtKB-SubCell"/>
</dbReference>
<evidence type="ECO:0000256" key="6">
    <source>
        <dbReference type="ARBA" id="ARBA00022840"/>
    </source>
</evidence>
<evidence type="ECO:0000256" key="8">
    <source>
        <dbReference type="SAM" id="Coils"/>
    </source>
</evidence>
<dbReference type="Gene3D" id="3.90.640.10">
    <property type="entry name" value="Actin, Chain A, domain 4"/>
    <property type="match status" value="1"/>
</dbReference>
<evidence type="ECO:0000313" key="9">
    <source>
        <dbReference type="EMBL" id="CAF1537981.1"/>
    </source>
</evidence>
<dbReference type="FunFam" id="3.90.640.10:FF:000153">
    <property type="entry name" value="Endoplasmic reticulum chaperone BiP"/>
    <property type="match status" value="1"/>
</dbReference>
<dbReference type="InterPro" id="IPR029047">
    <property type="entry name" value="HSP70_peptide-bd_sf"/>
</dbReference>
<dbReference type="EMBL" id="CAJNOU010008465">
    <property type="protein sequence ID" value="CAF1537981.1"/>
    <property type="molecule type" value="Genomic_DNA"/>
</dbReference>
<evidence type="ECO:0000313" key="12">
    <source>
        <dbReference type="Proteomes" id="UP000663874"/>
    </source>
</evidence>